<feature type="domain" description="CD-NTase-associated protein 12/Pycsar effector protein TIR" evidence="1">
    <location>
        <begin position="3"/>
        <end position="123"/>
    </location>
</feature>
<evidence type="ECO:0000313" key="3">
    <source>
        <dbReference type="Proteomes" id="UP001298681"/>
    </source>
</evidence>
<dbReference type="RefSeq" id="WP_237966308.1">
    <property type="nucleotide sequence ID" value="NZ_JAKNHQ010000001.1"/>
</dbReference>
<accession>A0ABS9MGH6</accession>
<proteinExistence type="predicted"/>
<dbReference type="InterPro" id="IPR019302">
    <property type="entry name" value="CAP12/PCTIR_TIR_dom"/>
</dbReference>
<reference evidence="2 3" key="1">
    <citation type="submission" date="2022-01" db="EMBL/GenBank/DDBJ databases">
        <title>Collection of gut derived symbiotic bacterial strains cultured from healthy donors.</title>
        <authorList>
            <person name="Lin H."/>
            <person name="Kohout C."/>
            <person name="Waligurski E."/>
            <person name="Pamer E.G."/>
        </authorList>
    </citation>
    <scope>NUCLEOTIDE SEQUENCE [LARGE SCALE GENOMIC DNA]</scope>
    <source>
        <strain evidence="2 3">DFI.7.58</strain>
    </source>
</reference>
<dbReference type="EMBL" id="JAKNHQ010000001">
    <property type="protein sequence ID" value="MCG4609618.1"/>
    <property type="molecule type" value="Genomic_DNA"/>
</dbReference>
<evidence type="ECO:0000259" key="1">
    <source>
        <dbReference type="Pfam" id="PF10137"/>
    </source>
</evidence>
<gene>
    <name evidence="2" type="ORF">L0P57_01485</name>
</gene>
<organism evidence="2 3">
    <name type="scientific">Anaeromassilibacillus senegalensis</name>
    <dbReference type="NCBI Taxonomy" id="1673717"/>
    <lineage>
        <taxon>Bacteria</taxon>
        <taxon>Bacillati</taxon>
        <taxon>Bacillota</taxon>
        <taxon>Clostridia</taxon>
        <taxon>Eubacteriales</taxon>
        <taxon>Acutalibacteraceae</taxon>
        <taxon>Anaeromassilibacillus</taxon>
    </lineage>
</organism>
<protein>
    <submittedName>
        <fullName evidence="2">Nucleotide-binding protein</fullName>
    </submittedName>
</protein>
<comment type="caution">
    <text evidence="2">The sequence shown here is derived from an EMBL/GenBank/DDBJ whole genome shotgun (WGS) entry which is preliminary data.</text>
</comment>
<dbReference type="Proteomes" id="UP001298681">
    <property type="component" value="Unassembled WGS sequence"/>
</dbReference>
<keyword evidence="3" id="KW-1185">Reference proteome</keyword>
<dbReference type="Pfam" id="PF10137">
    <property type="entry name" value="CAP12-PCTIR_TIR"/>
    <property type="match status" value="1"/>
</dbReference>
<evidence type="ECO:0000313" key="2">
    <source>
        <dbReference type="EMBL" id="MCG4609618.1"/>
    </source>
</evidence>
<sequence length="389" mass="44309">MKKIFIGSSSEALGKAYHIQSILKGLGADTTCWADDGAFTLSHNTIDELIRSARTYDAGVFIFDKDDELVSSKDGNTEYIPRDNVIAEAGMFVSILGKEPVVLCIVPGVREISDFKGITQLFYDPNNMERLQNKLKIWLEGVKEGIHIQNKNNVLMLPRQKIHNLYSLDDRLHISDNKYKKIRSIKIMNFASNILINPEFGEIGHLLDGLSLSDAIEKIMRETDANVELILAKPTRYNLNDLETKIANQKAGSSAGALYSALWTLYKNLSNKDTIYYQRKFLPPHLFSFYVMKTSIPFGIFNVEFLGEYRNLNHVKVDLYSAALGNEDSRRSFVVWQASDPDNYDFFVKNFDNIKRDPRLCEEPTLEMLKGWAKVWDNVKIGGKKHGVY</sequence>
<name>A0ABS9MGH6_9FIRM</name>